<evidence type="ECO:0000256" key="1">
    <source>
        <dbReference type="SAM" id="Coils"/>
    </source>
</evidence>
<keyword evidence="1" id="KW-0175">Coiled coil</keyword>
<dbReference type="Proteomes" id="UP000229600">
    <property type="component" value="Unassembled WGS sequence"/>
</dbReference>
<comment type="caution">
    <text evidence="3">The sequence shown here is derived from an EMBL/GenBank/DDBJ whole genome shotgun (WGS) entry which is preliminary data.</text>
</comment>
<dbReference type="EMBL" id="PCWN01000009">
    <property type="protein sequence ID" value="PIR03705.1"/>
    <property type="molecule type" value="Genomic_DNA"/>
</dbReference>
<feature type="coiled-coil region" evidence="1">
    <location>
        <begin position="54"/>
        <end position="116"/>
    </location>
</feature>
<feature type="compositionally biased region" description="Basic and acidic residues" evidence="2">
    <location>
        <begin position="1"/>
        <end position="30"/>
    </location>
</feature>
<feature type="region of interest" description="Disordered" evidence="2">
    <location>
        <begin position="1"/>
        <end position="31"/>
    </location>
</feature>
<name>A0A2H0N6G6_9BACT</name>
<evidence type="ECO:0000313" key="4">
    <source>
        <dbReference type="Proteomes" id="UP000229600"/>
    </source>
</evidence>
<dbReference type="AlphaFoldDB" id="A0A2H0N6G6"/>
<evidence type="ECO:0000313" key="3">
    <source>
        <dbReference type="EMBL" id="PIR03705.1"/>
    </source>
</evidence>
<sequence>MSIEFEKGFENRVERQAEKKESKEAEKDPELLAAASMERADLLVREVKTSKKQMQNIAVNIANVKKTIQQLRAQLQLAIQEEEEDPASIKQDKKALEELQKKIAYHYDELIKMRDELIRENVKDLQQKMPYLSFEELHAKAEGMVDSLLESVKD</sequence>
<accession>A0A2H0N6G6</accession>
<evidence type="ECO:0000256" key="2">
    <source>
        <dbReference type="SAM" id="MobiDB-lite"/>
    </source>
</evidence>
<proteinExistence type="predicted"/>
<protein>
    <submittedName>
        <fullName evidence="3">Uncharacterized protein</fullName>
    </submittedName>
</protein>
<gene>
    <name evidence="3" type="ORF">COV59_04510</name>
</gene>
<reference evidence="3 4" key="1">
    <citation type="submission" date="2017-09" db="EMBL/GenBank/DDBJ databases">
        <title>Depth-based differentiation of microbial function through sediment-hosted aquifers and enrichment of novel symbionts in the deep terrestrial subsurface.</title>
        <authorList>
            <person name="Probst A.J."/>
            <person name="Ladd B."/>
            <person name="Jarett J.K."/>
            <person name="Geller-Mcgrath D.E."/>
            <person name="Sieber C.M."/>
            <person name="Emerson J.B."/>
            <person name="Anantharaman K."/>
            <person name="Thomas B.C."/>
            <person name="Malmstrom R."/>
            <person name="Stieglmeier M."/>
            <person name="Klingl A."/>
            <person name="Woyke T."/>
            <person name="Ryan C.M."/>
            <person name="Banfield J.F."/>
        </authorList>
    </citation>
    <scope>NUCLEOTIDE SEQUENCE [LARGE SCALE GENOMIC DNA]</scope>
    <source>
        <strain evidence="3">CG11_big_fil_rev_8_21_14_0_20_39_34</strain>
    </source>
</reference>
<organism evidence="3 4">
    <name type="scientific">Candidatus Magasanikbacteria bacterium CG11_big_fil_rev_8_21_14_0_20_39_34</name>
    <dbReference type="NCBI Taxonomy" id="1974653"/>
    <lineage>
        <taxon>Bacteria</taxon>
        <taxon>Candidatus Magasanikiibacteriota</taxon>
    </lineage>
</organism>